<evidence type="ECO:0000313" key="2">
    <source>
        <dbReference type="EMBL" id="TNN43941.1"/>
    </source>
</evidence>
<reference evidence="2 3" key="1">
    <citation type="submission" date="2019-03" db="EMBL/GenBank/DDBJ databases">
        <title>First draft genome of Liparis tanakae, snailfish: a comprehensive survey of snailfish specific genes.</title>
        <authorList>
            <person name="Kim W."/>
            <person name="Song I."/>
            <person name="Jeong J.-H."/>
            <person name="Kim D."/>
            <person name="Kim S."/>
            <person name="Ryu S."/>
            <person name="Song J.Y."/>
            <person name="Lee S.K."/>
        </authorList>
    </citation>
    <scope>NUCLEOTIDE SEQUENCE [LARGE SCALE GENOMIC DNA]</scope>
    <source>
        <tissue evidence="2">Muscle</tissue>
    </source>
</reference>
<organism evidence="2 3">
    <name type="scientific">Liparis tanakae</name>
    <name type="common">Tanaka's snailfish</name>
    <dbReference type="NCBI Taxonomy" id="230148"/>
    <lineage>
        <taxon>Eukaryota</taxon>
        <taxon>Metazoa</taxon>
        <taxon>Chordata</taxon>
        <taxon>Craniata</taxon>
        <taxon>Vertebrata</taxon>
        <taxon>Euteleostomi</taxon>
        <taxon>Actinopterygii</taxon>
        <taxon>Neopterygii</taxon>
        <taxon>Teleostei</taxon>
        <taxon>Neoteleostei</taxon>
        <taxon>Acanthomorphata</taxon>
        <taxon>Eupercaria</taxon>
        <taxon>Perciformes</taxon>
        <taxon>Cottioidei</taxon>
        <taxon>Cottales</taxon>
        <taxon>Liparidae</taxon>
        <taxon>Liparis</taxon>
    </lineage>
</organism>
<protein>
    <submittedName>
        <fullName evidence="2">Uncharacterized protein</fullName>
    </submittedName>
</protein>
<evidence type="ECO:0000313" key="3">
    <source>
        <dbReference type="Proteomes" id="UP000314294"/>
    </source>
</evidence>
<sequence>MDTPTTTTSTSSVATRVNRPRTSPSTAEPPPFTTTRIPTEISINDLVPTARPSQRLKMSDVRQQAIGTSARRQTLGSTGVFPVEEEQMQKNKGGILSVSPLSFLPVSKPSVLFVSSFGDTDPVQLISHLTHEISSSIVSPSSPIR</sequence>
<proteinExistence type="predicted"/>
<dbReference type="AlphaFoldDB" id="A0A4Z2FSF9"/>
<keyword evidence="3" id="KW-1185">Reference proteome</keyword>
<comment type="caution">
    <text evidence="2">The sequence shown here is derived from an EMBL/GenBank/DDBJ whole genome shotgun (WGS) entry which is preliminary data.</text>
</comment>
<gene>
    <name evidence="2" type="ORF">EYF80_045855</name>
</gene>
<dbReference type="Proteomes" id="UP000314294">
    <property type="component" value="Unassembled WGS sequence"/>
</dbReference>
<name>A0A4Z2FSF9_9TELE</name>
<evidence type="ECO:0000256" key="1">
    <source>
        <dbReference type="SAM" id="MobiDB-lite"/>
    </source>
</evidence>
<accession>A0A4Z2FSF9</accession>
<feature type="compositionally biased region" description="Low complexity" evidence="1">
    <location>
        <begin position="1"/>
        <end position="12"/>
    </location>
</feature>
<feature type="region of interest" description="Disordered" evidence="1">
    <location>
        <begin position="1"/>
        <end position="37"/>
    </location>
</feature>
<dbReference type="EMBL" id="SRLO01000935">
    <property type="protein sequence ID" value="TNN43941.1"/>
    <property type="molecule type" value="Genomic_DNA"/>
</dbReference>